<gene>
    <name evidence="1" type="ORF">g.114158</name>
</gene>
<reference evidence="1" key="1">
    <citation type="submission" date="2018-04" db="EMBL/GenBank/DDBJ databases">
        <title>Transcriptome assembly of Sipha flava.</title>
        <authorList>
            <person name="Scully E.D."/>
            <person name="Geib S.M."/>
            <person name="Palmer N.A."/>
            <person name="Koch K."/>
            <person name="Bradshaw J."/>
            <person name="Heng-Moss T."/>
            <person name="Sarath G."/>
        </authorList>
    </citation>
    <scope>NUCLEOTIDE SEQUENCE</scope>
</reference>
<proteinExistence type="predicted"/>
<accession>A0A2S2QH90</accession>
<protein>
    <submittedName>
        <fullName evidence="1">Uncharacterized protein</fullName>
    </submittedName>
</protein>
<evidence type="ECO:0000313" key="1">
    <source>
        <dbReference type="EMBL" id="MBY77125.1"/>
    </source>
</evidence>
<organism evidence="1">
    <name type="scientific">Sipha flava</name>
    <name type="common">yellow sugarcane aphid</name>
    <dbReference type="NCBI Taxonomy" id="143950"/>
    <lineage>
        <taxon>Eukaryota</taxon>
        <taxon>Metazoa</taxon>
        <taxon>Ecdysozoa</taxon>
        <taxon>Arthropoda</taxon>
        <taxon>Hexapoda</taxon>
        <taxon>Insecta</taxon>
        <taxon>Pterygota</taxon>
        <taxon>Neoptera</taxon>
        <taxon>Paraneoptera</taxon>
        <taxon>Hemiptera</taxon>
        <taxon>Sternorrhyncha</taxon>
        <taxon>Aphidomorpha</taxon>
        <taxon>Aphidoidea</taxon>
        <taxon>Aphididae</taxon>
        <taxon>Sipha</taxon>
    </lineage>
</organism>
<name>A0A2S2QH90_9HEMI</name>
<sequence>MKDDNQYSSCIEPFTSPYMVITANAVSLNLLPEKSKERYIMAYEKLLKLRKINKTKLFSENVFLTNFNKLSTEIKPSTLWSIYSMLKSMKNMKHNINVGTYSFKTTSSLENRVG</sequence>
<dbReference type="AlphaFoldDB" id="A0A2S2QH90"/>
<dbReference type="EMBL" id="GGMS01007922">
    <property type="protein sequence ID" value="MBY77125.1"/>
    <property type="molecule type" value="Transcribed_RNA"/>
</dbReference>